<reference evidence="9 10" key="1">
    <citation type="submission" date="2015-05" db="EMBL/GenBank/DDBJ databases">
        <title>Comparison of genome.</title>
        <authorList>
            <person name="Zheng Z."/>
            <person name="Sun M."/>
        </authorList>
    </citation>
    <scope>NUCLEOTIDE SEQUENCE [LARGE SCALE GENOMIC DNA]</scope>
    <source>
        <strain evidence="9 10">G25-74</strain>
    </source>
</reference>
<dbReference type="Gene3D" id="3.50.7.10">
    <property type="entry name" value="GroEL"/>
    <property type="match status" value="1"/>
</dbReference>
<evidence type="ECO:0000256" key="3">
    <source>
        <dbReference type="ARBA" id="ARBA00022840"/>
    </source>
</evidence>
<keyword evidence="10" id="KW-1185">Reference proteome</keyword>
<protein>
    <recommendedName>
        <fullName evidence="6">Chaperonin GroEL</fullName>
        <ecNumber evidence="6">5.6.1.7</ecNumber>
    </recommendedName>
    <alternativeName>
        <fullName evidence="6">60 kDa chaperonin</fullName>
    </alternativeName>
    <alternativeName>
        <fullName evidence="6">Chaperonin-60</fullName>
        <shortName evidence="6">Cpn60</shortName>
    </alternativeName>
</protein>
<dbReference type="FunFam" id="1.10.560.10:FF:000001">
    <property type="entry name" value="60 kDa chaperonin"/>
    <property type="match status" value="1"/>
</dbReference>
<dbReference type="InterPro" id="IPR027410">
    <property type="entry name" value="TCP-1-like_intermed_sf"/>
</dbReference>
<dbReference type="Pfam" id="PF00118">
    <property type="entry name" value="Cpn60_TCP1"/>
    <property type="match status" value="1"/>
</dbReference>
<dbReference type="NCBIfam" id="NF009487">
    <property type="entry name" value="PRK12849.1"/>
    <property type="match status" value="1"/>
</dbReference>
<sequence>MAKEMKFSEDARRALLRGVDQLADAVKVTLGPKGRNVVLEKKFGSPLITNDGVTIAKEIELEDAFENMGAKLVSEVASKTNDVAGDGTTTATVLAQAMIREGLKNVAAGANPVGVKKGIEKAVVAAIEELRTISKQIDDKESIAQVASISSGDEEVGQLIAEAMERVGKDGVITIEESKGFATELDVVEGMEFDRGYASPYMVTDSDKMEAVLENPYILITDKKISNIQEILPVLEQVVQQGKPLLMIAEDVEGEALATLVLNKIRGTFNVVAVKAPGFGDRRKAMLEDISILTGGQVITEDLGLDLKSATIDSLGRASKVVVTKENTTIVEGSGDSAEIGARVSQIRAQIEETTSDFDKEKLQERLAKLAGGVALIKVGAATETELKERKLRIEDALNATRAAVEEGIVSGGGTALVNVYHKVESIQAEGDVDTGVKIVLRSLEEPVRQIAHNAGLEGSVVVERLKKEEVGIGFNAATNEWVNMIDAGIVDPTKVTRSALQNAASVASMLLTTEAVVADKPEEGGAPAMPDMGGMGGMGGMM</sequence>
<gene>
    <name evidence="6 9" type="primary">groEL</name>
    <name evidence="6" type="synonym">groL</name>
    <name evidence="9" type="ORF">ABB05_04425</name>
</gene>
<evidence type="ECO:0000313" key="9">
    <source>
        <dbReference type="EMBL" id="OAK74362.1"/>
    </source>
</evidence>
<dbReference type="HAMAP" id="MF_00600">
    <property type="entry name" value="CH60"/>
    <property type="match status" value="1"/>
</dbReference>
<dbReference type="CDD" id="cd03344">
    <property type="entry name" value="GroEL"/>
    <property type="match status" value="1"/>
</dbReference>
<dbReference type="GO" id="GO:0005524">
    <property type="term" value="F:ATP binding"/>
    <property type="evidence" value="ECO:0007669"/>
    <property type="project" value="UniProtKB-UniRule"/>
</dbReference>
<dbReference type="Proteomes" id="UP000077881">
    <property type="component" value="Unassembled WGS sequence"/>
</dbReference>
<comment type="function">
    <text evidence="6 8">Together with its co-chaperonin GroES, plays an essential role in assisting protein folding. The GroEL-GroES system forms a nano-cage that allows encapsulation of the non-native substrate proteins and provides a physical environment optimized to promote and accelerate protein folding.</text>
</comment>
<dbReference type="InterPro" id="IPR001844">
    <property type="entry name" value="Cpn60/GroEL"/>
</dbReference>
<dbReference type="STRING" id="217031.ABB05_04425"/>
<feature type="binding site" evidence="6">
    <location>
        <position position="492"/>
    </location>
    <ligand>
        <name>ATP</name>
        <dbReference type="ChEBI" id="CHEBI:30616"/>
    </ligand>
</feature>
<dbReference type="AlphaFoldDB" id="A0A178A2P8"/>
<dbReference type="InterPro" id="IPR002423">
    <property type="entry name" value="Cpn60/GroEL/TCP-1"/>
</dbReference>
<dbReference type="InterPro" id="IPR018370">
    <property type="entry name" value="Chaperonin_Cpn60_CS"/>
</dbReference>
<keyword evidence="5 6" id="KW-0413">Isomerase</keyword>
<feature type="binding site" evidence="6">
    <location>
        <begin position="29"/>
        <end position="32"/>
    </location>
    <ligand>
        <name>ATP</name>
        <dbReference type="ChEBI" id="CHEBI:30616"/>
    </ligand>
</feature>
<dbReference type="NCBIfam" id="NF009489">
    <property type="entry name" value="PRK12851.1"/>
    <property type="match status" value="1"/>
</dbReference>
<feature type="binding site" evidence="6">
    <location>
        <begin position="476"/>
        <end position="478"/>
    </location>
    <ligand>
        <name>ATP</name>
        <dbReference type="ChEBI" id="CHEBI:30616"/>
    </ligand>
</feature>
<dbReference type="Gene3D" id="1.10.560.10">
    <property type="entry name" value="GroEL-like equatorial domain"/>
    <property type="match status" value="1"/>
</dbReference>
<comment type="subcellular location">
    <subcellularLocation>
        <location evidence="6">Cytoplasm</location>
    </subcellularLocation>
</comment>
<evidence type="ECO:0000256" key="4">
    <source>
        <dbReference type="ARBA" id="ARBA00023186"/>
    </source>
</evidence>
<feature type="binding site" evidence="6">
    <location>
        <position position="413"/>
    </location>
    <ligand>
        <name>ATP</name>
        <dbReference type="ChEBI" id="CHEBI:30616"/>
    </ligand>
</feature>
<evidence type="ECO:0000256" key="1">
    <source>
        <dbReference type="ARBA" id="ARBA00006607"/>
    </source>
</evidence>
<dbReference type="SUPFAM" id="SSF54849">
    <property type="entry name" value="GroEL-intermediate domain like"/>
    <property type="match status" value="1"/>
</dbReference>
<keyword evidence="6" id="KW-0963">Cytoplasm</keyword>
<dbReference type="EC" id="5.6.1.7" evidence="6"/>
<dbReference type="GO" id="GO:0051082">
    <property type="term" value="F:unfolded protein binding"/>
    <property type="evidence" value="ECO:0007669"/>
    <property type="project" value="UniProtKB-UniRule"/>
</dbReference>
<dbReference type="GO" id="GO:0042026">
    <property type="term" value="P:protein refolding"/>
    <property type="evidence" value="ECO:0007669"/>
    <property type="project" value="UniProtKB-UniRule"/>
</dbReference>
<proteinExistence type="inferred from homology"/>
<name>A0A178A2P8_9BACI</name>
<evidence type="ECO:0000256" key="7">
    <source>
        <dbReference type="RuleBase" id="RU000418"/>
    </source>
</evidence>
<comment type="caution">
    <text evidence="9">The sequence shown here is derived from an EMBL/GenBank/DDBJ whole genome shotgun (WGS) entry which is preliminary data.</text>
</comment>
<dbReference type="GO" id="GO:0005737">
    <property type="term" value="C:cytoplasm"/>
    <property type="evidence" value="ECO:0007669"/>
    <property type="project" value="UniProtKB-SubCell"/>
</dbReference>
<dbReference type="FunFam" id="3.50.7.10:FF:000001">
    <property type="entry name" value="60 kDa chaperonin"/>
    <property type="match status" value="1"/>
</dbReference>
<dbReference type="OrthoDB" id="9766614at2"/>
<dbReference type="NCBIfam" id="NF000592">
    <property type="entry name" value="PRK00013.1"/>
    <property type="match status" value="1"/>
</dbReference>
<evidence type="ECO:0000256" key="8">
    <source>
        <dbReference type="RuleBase" id="RU000419"/>
    </source>
</evidence>
<dbReference type="EMBL" id="LDJR01000026">
    <property type="protein sequence ID" value="OAK74362.1"/>
    <property type="molecule type" value="Genomic_DNA"/>
</dbReference>
<feature type="binding site" evidence="6">
    <location>
        <begin position="86"/>
        <end position="90"/>
    </location>
    <ligand>
        <name>ATP</name>
        <dbReference type="ChEBI" id="CHEBI:30616"/>
    </ligand>
</feature>
<dbReference type="GO" id="GO:0016853">
    <property type="term" value="F:isomerase activity"/>
    <property type="evidence" value="ECO:0007669"/>
    <property type="project" value="UniProtKB-KW"/>
</dbReference>
<dbReference type="PRINTS" id="PR00298">
    <property type="entry name" value="CHAPERONIN60"/>
</dbReference>
<accession>A0A178A2P8</accession>
<evidence type="ECO:0000256" key="6">
    <source>
        <dbReference type="HAMAP-Rule" id="MF_00600"/>
    </source>
</evidence>
<keyword evidence="2 6" id="KW-0547">Nucleotide-binding</keyword>
<dbReference type="NCBIfam" id="NF009488">
    <property type="entry name" value="PRK12850.1"/>
    <property type="match status" value="1"/>
</dbReference>
<keyword evidence="3 6" id="KW-0067">ATP-binding</keyword>
<dbReference type="NCBIfam" id="TIGR02348">
    <property type="entry name" value="GroEL"/>
    <property type="match status" value="1"/>
</dbReference>
<dbReference type="Gene3D" id="3.30.260.10">
    <property type="entry name" value="TCP-1-like chaperonin intermediate domain"/>
    <property type="match status" value="1"/>
</dbReference>
<dbReference type="PROSITE" id="PS00296">
    <property type="entry name" value="CHAPERONINS_CPN60"/>
    <property type="match status" value="1"/>
</dbReference>
<evidence type="ECO:0000256" key="5">
    <source>
        <dbReference type="ARBA" id="ARBA00023235"/>
    </source>
</evidence>
<dbReference type="PATRIC" id="fig|217031.6.peg.958"/>
<dbReference type="GO" id="GO:0140662">
    <property type="term" value="F:ATP-dependent protein folding chaperone"/>
    <property type="evidence" value="ECO:0007669"/>
    <property type="project" value="InterPro"/>
</dbReference>
<dbReference type="InterPro" id="IPR027413">
    <property type="entry name" value="GROEL-like_equatorial_sf"/>
</dbReference>
<dbReference type="SUPFAM" id="SSF48592">
    <property type="entry name" value="GroEL equatorial domain-like"/>
    <property type="match status" value="1"/>
</dbReference>
<comment type="similarity">
    <text evidence="1 6 7">Belongs to the chaperonin (HSP60) family.</text>
</comment>
<dbReference type="InterPro" id="IPR027409">
    <property type="entry name" value="GroEL-like_apical_dom_sf"/>
</dbReference>
<dbReference type="RefSeq" id="WP_057985925.1">
    <property type="nucleotide sequence ID" value="NZ_JAGGKH010000032.1"/>
</dbReference>
<dbReference type="PANTHER" id="PTHR45633">
    <property type="entry name" value="60 KDA HEAT SHOCK PROTEIN, MITOCHONDRIAL"/>
    <property type="match status" value="1"/>
</dbReference>
<keyword evidence="4 6" id="KW-0143">Chaperone</keyword>
<comment type="caution">
    <text evidence="6">Lacks conserved residue(s) required for the propagation of feature annotation.</text>
</comment>
<dbReference type="SUPFAM" id="SSF52029">
    <property type="entry name" value="GroEL apical domain-like"/>
    <property type="match status" value="1"/>
</dbReference>
<organism evidence="9 10">
    <name type="scientific">Lederbergia galactosidilytica</name>
    <dbReference type="NCBI Taxonomy" id="217031"/>
    <lineage>
        <taxon>Bacteria</taxon>
        <taxon>Bacillati</taxon>
        <taxon>Bacillota</taxon>
        <taxon>Bacilli</taxon>
        <taxon>Bacillales</taxon>
        <taxon>Bacillaceae</taxon>
        <taxon>Lederbergia</taxon>
    </lineage>
</organism>
<comment type="subunit">
    <text evidence="6 8">Forms a cylinder of 14 subunits composed of two heptameric rings stacked back-to-back. Interacts with the co-chaperonin GroES.</text>
</comment>
<evidence type="ECO:0000313" key="10">
    <source>
        <dbReference type="Proteomes" id="UP000077881"/>
    </source>
</evidence>
<evidence type="ECO:0000256" key="2">
    <source>
        <dbReference type="ARBA" id="ARBA00022741"/>
    </source>
</evidence>